<dbReference type="GO" id="GO:0051607">
    <property type="term" value="P:defense response to virus"/>
    <property type="evidence" value="ECO:0007669"/>
    <property type="project" value="UniProtKB-UniRule"/>
</dbReference>
<dbReference type="CDD" id="cd09722">
    <property type="entry name" value="Cas1_I-B"/>
    <property type="match status" value="1"/>
</dbReference>
<comment type="cofactor">
    <cofactor evidence="9">
        <name>Mg(2+)</name>
        <dbReference type="ChEBI" id="CHEBI:18420"/>
    </cofactor>
    <cofactor evidence="9">
        <name>Mn(2+)</name>
        <dbReference type="ChEBI" id="CHEBI:29035"/>
    </cofactor>
</comment>
<dbReference type="NCBIfam" id="TIGR00287">
    <property type="entry name" value="cas1"/>
    <property type="match status" value="1"/>
</dbReference>
<keyword evidence="5 9" id="KW-0460">Magnesium</keyword>
<keyword evidence="8 9" id="KW-0464">Manganese</keyword>
<accession>A0A3E5FPW9</accession>
<feature type="binding site" evidence="9">
    <location>
        <position position="241"/>
    </location>
    <ligand>
        <name>Mn(2+)</name>
        <dbReference type="ChEBI" id="CHEBI:29035"/>
    </ligand>
</feature>
<dbReference type="RefSeq" id="WP_117604958.1">
    <property type="nucleotide sequence ID" value="NZ_JBKTYH010000018.1"/>
</dbReference>
<dbReference type="InterPro" id="IPR042206">
    <property type="entry name" value="CRISPR-assoc_Cas1_C"/>
</dbReference>
<dbReference type="InterPro" id="IPR042211">
    <property type="entry name" value="CRISPR-assoc_Cas1_N"/>
</dbReference>
<gene>
    <name evidence="10" type="primary">cas1b</name>
    <name evidence="9" type="synonym">cas1</name>
    <name evidence="10" type="ORF">DXB31_06740</name>
</gene>
<evidence type="ECO:0000313" key="11">
    <source>
        <dbReference type="Proteomes" id="UP000261087"/>
    </source>
</evidence>
<feature type="binding site" evidence="9">
    <location>
        <position position="161"/>
    </location>
    <ligand>
        <name>Mn(2+)</name>
        <dbReference type="ChEBI" id="CHEBI:29035"/>
    </ligand>
</feature>
<keyword evidence="3 9" id="KW-0255">Endonuclease</keyword>
<comment type="caution">
    <text evidence="10">The sequence shown here is derived from an EMBL/GenBank/DDBJ whole genome shotgun (WGS) entry which is preliminary data.</text>
</comment>
<evidence type="ECO:0000313" key="10">
    <source>
        <dbReference type="EMBL" id="RGO09738.1"/>
    </source>
</evidence>
<dbReference type="PANTHER" id="PTHR43219:SF1">
    <property type="entry name" value="CRISPR-ASSOCIATED ENDONUCLEASE CAS1"/>
    <property type="match status" value="1"/>
</dbReference>
<keyword evidence="2 9" id="KW-0479">Metal-binding</keyword>
<evidence type="ECO:0000256" key="3">
    <source>
        <dbReference type="ARBA" id="ARBA00022759"/>
    </source>
</evidence>
<dbReference type="InterPro" id="IPR002729">
    <property type="entry name" value="CRISPR-assoc_Cas1"/>
</dbReference>
<comment type="function">
    <text evidence="9">CRISPR (clustered regularly interspaced short palindromic repeat), is an adaptive immune system that provides protection against mobile genetic elements (viruses, transposable elements and conjugative plasmids). CRISPR clusters contain spacers, sequences complementary to antecedent mobile elements, and target invading nucleic acids. CRISPR clusters are transcribed and processed into CRISPR RNA (crRNA). Acts as a dsDNA endonuclease. Involved in the integration of spacer DNA into the CRISPR cassette.</text>
</comment>
<evidence type="ECO:0000256" key="5">
    <source>
        <dbReference type="ARBA" id="ARBA00022842"/>
    </source>
</evidence>
<keyword evidence="7 9" id="KW-0238">DNA-binding</keyword>
<dbReference type="Gene3D" id="1.20.120.920">
    <property type="entry name" value="CRISPR-associated endonuclease Cas1, C-terminal domain"/>
    <property type="match status" value="1"/>
</dbReference>
<evidence type="ECO:0000256" key="8">
    <source>
        <dbReference type="ARBA" id="ARBA00023211"/>
    </source>
</evidence>
<dbReference type="GO" id="GO:0003677">
    <property type="term" value="F:DNA binding"/>
    <property type="evidence" value="ECO:0007669"/>
    <property type="project" value="UniProtKB-KW"/>
</dbReference>
<dbReference type="NCBIfam" id="TIGR03641">
    <property type="entry name" value="cas1_HMARI"/>
    <property type="match status" value="1"/>
</dbReference>
<comment type="similarity">
    <text evidence="9">Belongs to the CRISPR-associated endonuclease Cas1 family.</text>
</comment>
<protein>
    <recommendedName>
        <fullName evidence="9">CRISPR-associated endonuclease Cas1</fullName>
        <ecNumber evidence="9">3.1.-.-</ecNumber>
    </recommendedName>
</protein>
<dbReference type="GO" id="GO:0046872">
    <property type="term" value="F:metal ion binding"/>
    <property type="evidence" value="ECO:0007669"/>
    <property type="project" value="UniProtKB-UniRule"/>
</dbReference>
<sequence length="335" mass="39940">MLYLIMEQSYYIFTSGELRRKDDSLVLINEKGKKDIPIERVYDLYIFSTVSINSTLLSFLSQKGICVHFYNYYDFYIGSFYPRETLVSGSLLIKQVEKYQEYESRLLIAQQIIEAASYNILRNLKYYNSRDKDLKQYIMQIEELRKEIYSTRNISSLMGVEGNIRKVYYESWKIIIDQDIDFEKRVKRPPDNLVNTLISFMNTIIYTKTLSEIYRTQLNPTISYLHEPSDKRFSLCLDLSEVFKPLIVDRTIFSLLNKNMITENDFYIDDGGYYRMKDSTIKVVVSALENTLTRSIKHKDLNRSVSYKHLIRLEAYKLIKHIIDEKIYEGFKIWW</sequence>
<evidence type="ECO:0000256" key="4">
    <source>
        <dbReference type="ARBA" id="ARBA00022801"/>
    </source>
</evidence>
<evidence type="ECO:0000256" key="6">
    <source>
        <dbReference type="ARBA" id="ARBA00023118"/>
    </source>
</evidence>
<dbReference type="EMBL" id="QSVF01000014">
    <property type="protein sequence ID" value="RGO09738.1"/>
    <property type="molecule type" value="Genomic_DNA"/>
</dbReference>
<organism evidence="10 11">
    <name type="scientific">Thomasclavelia spiroformis</name>
    <dbReference type="NCBI Taxonomy" id="29348"/>
    <lineage>
        <taxon>Bacteria</taxon>
        <taxon>Bacillati</taxon>
        <taxon>Bacillota</taxon>
        <taxon>Erysipelotrichia</taxon>
        <taxon>Erysipelotrichales</taxon>
        <taxon>Coprobacillaceae</taxon>
        <taxon>Thomasclavelia</taxon>
    </lineage>
</organism>
<feature type="binding site" evidence="9">
    <location>
        <position position="226"/>
    </location>
    <ligand>
        <name>Mn(2+)</name>
        <dbReference type="ChEBI" id="CHEBI:29035"/>
    </ligand>
</feature>
<evidence type="ECO:0000256" key="7">
    <source>
        <dbReference type="ARBA" id="ARBA00023125"/>
    </source>
</evidence>
<proteinExistence type="inferred from homology"/>
<keyword evidence="1 9" id="KW-0540">Nuclease</keyword>
<dbReference type="HAMAP" id="MF_01470">
    <property type="entry name" value="Cas1"/>
    <property type="match status" value="1"/>
</dbReference>
<dbReference type="Proteomes" id="UP000261087">
    <property type="component" value="Unassembled WGS sequence"/>
</dbReference>
<dbReference type="Gene3D" id="3.100.10.20">
    <property type="entry name" value="CRISPR-associated endonuclease Cas1, N-terminal domain"/>
    <property type="match status" value="1"/>
</dbReference>
<evidence type="ECO:0000256" key="9">
    <source>
        <dbReference type="HAMAP-Rule" id="MF_01470"/>
    </source>
</evidence>
<dbReference type="GO" id="GO:0004520">
    <property type="term" value="F:DNA endonuclease activity"/>
    <property type="evidence" value="ECO:0007669"/>
    <property type="project" value="InterPro"/>
</dbReference>
<dbReference type="Pfam" id="PF01867">
    <property type="entry name" value="Cas_Cas1"/>
    <property type="match status" value="1"/>
</dbReference>
<reference evidence="10 11" key="1">
    <citation type="submission" date="2018-08" db="EMBL/GenBank/DDBJ databases">
        <title>A genome reference for cultivated species of the human gut microbiota.</title>
        <authorList>
            <person name="Zou Y."/>
            <person name="Xue W."/>
            <person name="Luo G."/>
        </authorList>
    </citation>
    <scope>NUCLEOTIDE SEQUENCE [LARGE SCALE GENOMIC DNA]</scope>
    <source>
        <strain evidence="10 11">OM02-6</strain>
    </source>
</reference>
<evidence type="ECO:0000256" key="1">
    <source>
        <dbReference type="ARBA" id="ARBA00022722"/>
    </source>
</evidence>
<dbReference type="EC" id="3.1.-.-" evidence="9"/>
<dbReference type="GO" id="GO:0043571">
    <property type="term" value="P:maintenance of CRISPR repeat elements"/>
    <property type="evidence" value="ECO:0007669"/>
    <property type="project" value="UniProtKB-UniRule"/>
</dbReference>
<dbReference type="AlphaFoldDB" id="A0A3E5FPW9"/>
<comment type="subunit">
    <text evidence="9">Homodimer, forms a heterotetramer with a Cas2 homodimer.</text>
</comment>
<keyword evidence="4 9" id="KW-0378">Hydrolase</keyword>
<keyword evidence="6 9" id="KW-0051">Antiviral defense</keyword>
<dbReference type="InterPro" id="IPR019858">
    <property type="entry name" value="CRISPR-assoc_Cas1_HMARI/TNEAP"/>
</dbReference>
<name>A0A3E5FPW9_9FIRM</name>
<evidence type="ECO:0000256" key="2">
    <source>
        <dbReference type="ARBA" id="ARBA00022723"/>
    </source>
</evidence>
<dbReference type="GO" id="GO:0016787">
    <property type="term" value="F:hydrolase activity"/>
    <property type="evidence" value="ECO:0007669"/>
    <property type="project" value="UniProtKB-KW"/>
</dbReference>
<dbReference type="PANTHER" id="PTHR43219">
    <property type="entry name" value="CRISPR-ASSOCIATED ENDONUCLEASE CAS1"/>
    <property type="match status" value="1"/>
</dbReference>